<organism evidence="1 2">
    <name type="scientific">Noviherbaspirillum sedimenti</name>
    <dbReference type="NCBI Taxonomy" id="2320865"/>
    <lineage>
        <taxon>Bacteria</taxon>
        <taxon>Pseudomonadati</taxon>
        <taxon>Pseudomonadota</taxon>
        <taxon>Betaproteobacteria</taxon>
        <taxon>Burkholderiales</taxon>
        <taxon>Oxalobacteraceae</taxon>
        <taxon>Noviherbaspirillum</taxon>
    </lineage>
</organism>
<keyword evidence="2" id="KW-1185">Reference proteome</keyword>
<protein>
    <submittedName>
        <fullName evidence="1">GTPase</fullName>
    </submittedName>
</protein>
<sequence length="126" mass="13901">MHRIAATLVTGPSAALREAMIAGALDARLRTALILEGLPDGASPFGEALPTWLTIVRIAPGCICCSGNLPMRVTLNRILRQHPERLYISLANSSHLPQIREFLQQEPYDKWLSLTKELIANNHSHV</sequence>
<dbReference type="OrthoDB" id="8758211at2"/>
<name>A0A3A3G5N4_9BURK</name>
<evidence type="ECO:0000313" key="2">
    <source>
        <dbReference type="Proteomes" id="UP000266327"/>
    </source>
</evidence>
<gene>
    <name evidence="1" type="ORF">D3878_16505</name>
</gene>
<dbReference type="AlphaFoldDB" id="A0A3A3G5N4"/>
<dbReference type="Proteomes" id="UP000266327">
    <property type="component" value="Unassembled WGS sequence"/>
</dbReference>
<dbReference type="EMBL" id="QYUQ01000002">
    <property type="protein sequence ID" value="RJG02985.1"/>
    <property type="molecule type" value="Genomic_DNA"/>
</dbReference>
<evidence type="ECO:0000313" key="1">
    <source>
        <dbReference type="EMBL" id="RJG02985.1"/>
    </source>
</evidence>
<comment type="caution">
    <text evidence="1">The sequence shown here is derived from an EMBL/GenBank/DDBJ whole genome shotgun (WGS) entry which is preliminary data.</text>
</comment>
<reference evidence="2" key="1">
    <citation type="submission" date="2018-09" db="EMBL/GenBank/DDBJ databases">
        <authorList>
            <person name="Zhu H."/>
        </authorList>
    </citation>
    <scope>NUCLEOTIDE SEQUENCE [LARGE SCALE GENOMIC DNA]</scope>
    <source>
        <strain evidence="2">K1S02-23</strain>
    </source>
</reference>
<dbReference type="RefSeq" id="WP_119786485.1">
    <property type="nucleotide sequence ID" value="NZ_QYUQ01000002.1"/>
</dbReference>
<accession>A0A3A3G5N4</accession>
<proteinExistence type="predicted"/>